<evidence type="ECO:0000256" key="1">
    <source>
        <dbReference type="ARBA" id="ARBA00004173"/>
    </source>
</evidence>
<dbReference type="InterPro" id="IPR051035">
    <property type="entry name" value="Mito_inheritance_9"/>
</dbReference>
<comment type="subcellular location">
    <subcellularLocation>
        <location evidence="1">Mitochondrion</location>
    </subcellularLocation>
</comment>
<name>S7ZA98_PENO1</name>
<dbReference type="PhylomeDB" id="S7ZA98"/>
<evidence type="ECO:0000256" key="5">
    <source>
        <dbReference type="ARBA" id="ARBA00023128"/>
    </source>
</evidence>
<dbReference type="Gene3D" id="3.30.200.20">
    <property type="entry name" value="Phosphorylase Kinase, domain 1"/>
    <property type="match status" value="1"/>
</dbReference>
<sequence length="154" mass="17253">MSNDLVPNDTLFTYSSGRFLYNEVARLREQHVRFDVAALETAIAKHVGHGKVKQLVKLSEGGFNRVLLATMEDGFKAIVKIPYKISVSKTYATASEVATLTFLRSKGIPVPEVYGWSSVNENGVGTEYVIMEHASEGSADTRWFDTTKYQKKLW</sequence>
<dbReference type="HOGENOM" id="CLU_019189_7_1_1"/>
<comment type="similarity">
    <text evidence="2">Belongs to the AIM9 family.</text>
</comment>
<dbReference type="PANTHER" id="PTHR36091:SF1">
    <property type="entry name" value="ALTERED INHERITANCE OF MITOCHONDRIA PROTEIN 9, MITOCHONDRIAL"/>
    <property type="match status" value="1"/>
</dbReference>
<proteinExistence type="inferred from homology"/>
<organism evidence="7 8">
    <name type="scientific">Penicillium oxalicum (strain 114-2 / CGMCC 5302)</name>
    <name type="common">Penicillium decumbens</name>
    <dbReference type="NCBI Taxonomy" id="933388"/>
    <lineage>
        <taxon>Eukaryota</taxon>
        <taxon>Fungi</taxon>
        <taxon>Dikarya</taxon>
        <taxon>Ascomycota</taxon>
        <taxon>Pezizomycotina</taxon>
        <taxon>Eurotiomycetes</taxon>
        <taxon>Eurotiomycetidae</taxon>
        <taxon>Eurotiales</taxon>
        <taxon>Aspergillaceae</taxon>
        <taxon>Penicillium</taxon>
    </lineage>
</organism>
<evidence type="ECO:0000256" key="2">
    <source>
        <dbReference type="ARBA" id="ARBA00005543"/>
    </source>
</evidence>
<evidence type="ECO:0000313" key="7">
    <source>
        <dbReference type="EMBL" id="EPS27139.1"/>
    </source>
</evidence>
<evidence type="ECO:0000313" key="8">
    <source>
        <dbReference type="Proteomes" id="UP000019376"/>
    </source>
</evidence>
<evidence type="ECO:0000256" key="3">
    <source>
        <dbReference type="ARBA" id="ARBA00016197"/>
    </source>
</evidence>
<evidence type="ECO:0000256" key="4">
    <source>
        <dbReference type="ARBA" id="ARBA00022946"/>
    </source>
</evidence>
<dbReference type="SUPFAM" id="SSF56112">
    <property type="entry name" value="Protein kinase-like (PK-like)"/>
    <property type="match status" value="1"/>
</dbReference>
<reference evidence="7 8" key="1">
    <citation type="journal article" date="2013" name="PLoS ONE">
        <title>Genomic and secretomic analyses reveal unique features of the lignocellulolytic enzyme system of Penicillium decumbens.</title>
        <authorList>
            <person name="Liu G."/>
            <person name="Zhang L."/>
            <person name="Wei X."/>
            <person name="Zou G."/>
            <person name="Qin Y."/>
            <person name="Ma L."/>
            <person name="Li J."/>
            <person name="Zheng H."/>
            <person name="Wang S."/>
            <person name="Wang C."/>
            <person name="Xun L."/>
            <person name="Zhao G.-P."/>
            <person name="Zhou Z."/>
            <person name="Qu Y."/>
        </authorList>
    </citation>
    <scope>NUCLEOTIDE SEQUENCE [LARGE SCALE GENOMIC DNA]</scope>
    <source>
        <strain evidence="8">114-2 / CGMCC 5302</strain>
    </source>
</reference>
<dbReference type="GO" id="GO:0005739">
    <property type="term" value="C:mitochondrion"/>
    <property type="evidence" value="ECO:0007669"/>
    <property type="project" value="UniProtKB-SubCell"/>
</dbReference>
<keyword evidence="5" id="KW-0496">Mitochondrion</keyword>
<gene>
    <name evidence="7" type="ORF">PDE_02082</name>
</gene>
<keyword evidence="8" id="KW-1185">Reference proteome</keyword>
<dbReference type="STRING" id="933388.S7ZA98"/>
<dbReference type="PANTHER" id="PTHR36091">
    <property type="entry name" value="ALTERED INHERITANCE OF MITOCHONDRIA PROTEIN 9, MITOCHONDRIAL"/>
    <property type="match status" value="1"/>
</dbReference>
<dbReference type="InterPro" id="IPR011009">
    <property type="entry name" value="Kinase-like_dom_sf"/>
</dbReference>
<dbReference type="Proteomes" id="UP000019376">
    <property type="component" value="Unassembled WGS sequence"/>
</dbReference>
<dbReference type="EMBL" id="KB644409">
    <property type="protein sequence ID" value="EPS27139.1"/>
    <property type="molecule type" value="Genomic_DNA"/>
</dbReference>
<dbReference type="eggNOG" id="ENOG502QV1E">
    <property type="taxonomic scope" value="Eukaryota"/>
</dbReference>
<accession>S7ZA98</accession>
<keyword evidence="4" id="KW-0809">Transit peptide</keyword>
<evidence type="ECO:0000256" key="6">
    <source>
        <dbReference type="ARBA" id="ARBA00031849"/>
    </source>
</evidence>
<dbReference type="OrthoDB" id="10003767at2759"/>
<dbReference type="AlphaFoldDB" id="S7ZA98"/>
<protein>
    <recommendedName>
        <fullName evidence="3">Altered inheritance of mitochondria protein 9, mitochondrial</fullName>
    </recommendedName>
    <alternativeName>
        <fullName evidence="6">Found in mitochondrial proteome protein 29</fullName>
    </alternativeName>
</protein>